<reference evidence="2 3" key="1">
    <citation type="journal article" date="2012" name="Science">
        <title>The Paleozoic origin of enzymatic lignin decomposition reconstructed from 31 fungal genomes.</title>
        <authorList>
            <person name="Floudas D."/>
            <person name="Binder M."/>
            <person name="Riley R."/>
            <person name="Barry K."/>
            <person name="Blanchette R.A."/>
            <person name="Henrissat B."/>
            <person name="Martinez A.T."/>
            <person name="Otillar R."/>
            <person name="Spatafora J.W."/>
            <person name="Yadav J.S."/>
            <person name="Aerts A."/>
            <person name="Benoit I."/>
            <person name="Boyd A."/>
            <person name="Carlson A."/>
            <person name="Copeland A."/>
            <person name="Coutinho P.M."/>
            <person name="de Vries R.P."/>
            <person name="Ferreira P."/>
            <person name="Findley K."/>
            <person name="Foster B."/>
            <person name="Gaskell J."/>
            <person name="Glotzer D."/>
            <person name="Gorecki P."/>
            <person name="Heitman J."/>
            <person name="Hesse C."/>
            <person name="Hori C."/>
            <person name="Igarashi K."/>
            <person name="Jurgens J.A."/>
            <person name="Kallen N."/>
            <person name="Kersten P."/>
            <person name="Kohler A."/>
            <person name="Kuees U."/>
            <person name="Kumar T.K.A."/>
            <person name="Kuo A."/>
            <person name="LaButti K."/>
            <person name="Larrondo L.F."/>
            <person name="Lindquist E."/>
            <person name="Ling A."/>
            <person name="Lombard V."/>
            <person name="Lucas S."/>
            <person name="Lundell T."/>
            <person name="Martin R."/>
            <person name="McLaughlin D.J."/>
            <person name="Morgenstern I."/>
            <person name="Morin E."/>
            <person name="Murat C."/>
            <person name="Nagy L.G."/>
            <person name="Nolan M."/>
            <person name="Ohm R.A."/>
            <person name="Patyshakuliyeva A."/>
            <person name="Rokas A."/>
            <person name="Ruiz-Duenas F.J."/>
            <person name="Sabat G."/>
            <person name="Salamov A."/>
            <person name="Samejima M."/>
            <person name="Schmutz J."/>
            <person name="Slot J.C."/>
            <person name="St John F."/>
            <person name="Stenlid J."/>
            <person name="Sun H."/>
            <person name="Sun S."/>
            <person name="Syed K."/>
            <person name="Tsang A."/>
            <person name="Wiebenga A."/>
            <person name="Young D."/>
            <person name="Pisabarro A."/>
            <person name="Eastwood D.C."/>
            <person name="Martin F."/>
            <person name="Cullen D."/>
            <person name="Grigoriev I.V."/>
            <person name="Hibbett D.S."/>
        </authorList>
    </citation>
    <scope>NUCLEOTIDE SEQUENCE</scope>
    <source>
        <strain evidence="3">FP-58527</strain>
    </source>
</reference>
<accession>S8EHE4</accession>
<feature type="region of interest" description="Disordered" evidence="1">
    <location>
        <begin position="220"/>
        <end position="245"/>
    </location>
</feature>
<evidence type="ECO:0000256" key="1">
    <source>
        <dbReference type="SAM" id="MobiDB-lite"/>
    </source>
</evidence>
<dbReference type="Proteomes" id="UP000015241">
    <property type="component" value="Unassembled WGS sequence"/>
</dbReference>
<gene>
    <name evidence="2" type="ORF">FOMPIDRAFT_1045864</name>
</gene>
<proteinExistence type="predicted"/>
<name>S8EHE4_FOMSC</name>
<keyword evidence="3" id="KW-1185">Reference proteome</keyword>
<evidence type="ECO:0000313" key="2">
    <source>
        <dbReference type="EMBL" id="EPT04587.1"/>
    </source>
</evidence>
<sequence length="389" mass="41752">MGQNQAGWLILDPVMTDLLYLAECLAASVVTGLLAKQFGKVPWSVSNRIPTLPPATPSDVSRPLTEGTEPALKSPPSHLDQAPGSNTAAVDAAATIVERTEVASDLIPRGSEPSVLDAEFVETRITESSMLLTDMSPAVQAHIQDVPPAQSYAATAEMALAPLHLPVSMPNETQGGVWNSSATVSLAVLVAFVAWKGIKLHTRSMRNVPGNVAPVREQNHMQQGPADGGDAGNCVPGPTRPRRRPLPARAMSMRLSFEETTEWYRRNGIAGGDDFPNPPVTLPSATAAAMPQPTIPPWCFIPGSSMVRVIDIVKPQGPSPEFENDRKGNQVARQRVASNESVSGAPAKRRGKTKAKLRRIANTHKWVGLDVKIPTGALFEPEDWQRMLS</sequence>
<feature type="region of interest" description="Disordered" evidence="1">
    <location>
        <begin position="48"/>
        <end position="88"/>
    </location>
</feature>
<feature type="region of interest" description="Disordered" evidence="1">
    <location>
        <begin position="317"/>
        <end position="357"/>
    </location>
</feature>
<dbReference type="EMBL" id="KE504126">
    <property type="protein sequence ID" value="EPT04587.1"/>
    <property type="molecule type" value="Genomic_DNA"/>
</dbReference>
<protein>
    <submittedName>
        <fullName evidence="2">Uncharacterized protein</fullName>
    </submittedName>
</protein>
<feature type="compositionally biased region" description="Basic residues" evidence="1">
    <location>
        <begin position="347"/>
        <end position="357"/>
    </location>
</feature>
<dbReference type="AlphaFoldDB" id="S8EHE4"/>
<organism evidence="2 3">
    <name type="scientific">Fomitopsis schrenkii</name>
    <name type="common">Brown rot fungus</name>
    <dbReference type="NCBI Taxonomy" id="2126942"/>
    <lineage>
        <taxon>Eukaryota</taxon>
        <taxon>Fungi</taxon>
        <taxon>Dikarya</taxon>
        <taxon>Basidiomycota</taxon>
        <taxon>Agaricomycotina</taxon>
        <taxon>Agaricomycetes</taxon>
        <taxon>Polyporales</taxon>
        <taxon>Fomitopsis</taxon>
    </lineage>
</organism>
<evidence type="ECO:0000313" key="3">
    <source>
        <dbReference type="Proteomes" id="UP000015241"/>
    </source>
</evidence>
<dbReference type="HOGENOM" id="CLU_709879_0_0_1"/>
<dbReference type="InParanoid" id="S8EHE4"/>